<keyword evidence="2" id="KW-1185">Reference proteome</keyword>
<comment type="caution">
    <text evidence="1">The sequence shown here is derived from an EMBL/GenBank/DDBJ whole genome shotgun (WGS) entry which is preliminary data.</text>
</comment>
<reference evidence="1" key="2">
    <citation type="submission" date="2023-01" db="EMBL/GenBank/DDBJ databases">
        <title>Draft genome sequence of Maritalea porphyrae strain NBRC 107169.</title>
        <authorList>
            <person name="Sun Q."/>
            <person name="Mori K."/>
        </authorList>
    </citation>
    <scope>NUCLEOTIDE SEQUENCE</scope>
    <source>
        <strain evidence="1">NBRC 107169</strain>
    </source>
</reference>
<dbReference type="SUPFAM" id="SSF54909">
    <property type="entry name" value="Dimeric alpha+beta barrel"/>
    <property type="match status" value="1"/>
</dbReference>
<reference evidence="1" key="1">
    <citation type="journal article" date="2014" name="Int. J. Syst. Evol. Microbiol.">
        <title>Complete genome of a new Firmicutes species belonging to the dominant human colonic microbiota ('Ruminococcus bicirculans') reveals two chromosomes and a selective capacity to utilize plant glucans.</title>
        <authorList>
            <consortium name="NISC Comparative Sequencing Program"/>
            <person name="Wegmann U."/>
            <person name="Louis P."/>
            <person name="Goesmann A."/>
            <person name="Henrissat B."/>
            <person name="Duncan S.H."/>
            <person name="Flint H.J."/>
        </authorList>
    </citation>
    <scope>NUCLEOTIDE SEQUENCE</scope>
    <source>
        <strain evidence="1">NBRC 107169</strain>
    </source>
</reference>
<dbReference type="Gene3D" id="3.30.70.100">
    <property type="match status" value="1"/>
</dbReference>
<name>A0ABQ5UU81_9HYPH</name>
<organism evidence="1 2">
    <name type="scientific">Maritalea porphyrae</name>
    <dbReference type="NCBI Taxonomy" id="880732"/>
    <lineage>
        <taxon>Bacteria</taxon>
        <taxon>Pseudomonadati</taxon>
        <taxon>Pseudomonadota</taxon>
        <taxon>Alphaproteobacteria</taxon>
        <taxon>Hyphomicrobiales</taxon>
        <taxon>Devosiaceae</taxon>
        <taxon>Maritalea</taxon>
    </lineage>
</organism>
<accession>A0ABQ5UU81</accession>
<gene>
    <name evidence="1" type="ORF">GCM10007879_30850</name>
</gene>
<dbReference type="Proteomes" id="UP001161405">
    <property type="component" value="Unassembled WGS sequence"/>
</dbReference>
<dbReference type="EMBL" id="BSNI01000002">
    <property type="protein sequence ID" value="GLQ18836.1"/>
    <property type="molecule type" value="Genomic_DNA"/>
</dbReference>
<proteinExistence type="predicted"/>
<protein>
    <recommendedName>
        <fullName evidence="3">ABM domain-containing protein</fullName>
    </recommendedName>
</protein>
<evidence type="ECO:0008006" key="3">
    <source>
        <dbReference type="Google" id="ProtNLM"/>
    </source>
</evidence>
<dbReference type="InterPro" id="IPR011008">
    <property type="entry name" value="Dimeric_a/b-barrel"/>
</dbReference>
<sequence>MSRIVIVGYKPKPGCDDQLAALMKTHVPRLRDEGLATDRQSIVMRTADGTFVEVFEWVSEAAMQAAHSNPNVQKMWAEYAELCDYVPVGDLPESAELFSSFSSFDA</sequence>
<evidence type="ECO:0000313" key="2">
    <source>
        <dbReference type="Proteomes" id="UP001161405"/>
    </source>
</evidence>
<dbReference type="RefSeq" id="WP_284365926.1">
    <property type="nucleotide sequence ID" value="NZ_BSNI01000002.1"/>
</dbReference>
<evidence type="ECO:0000313" key="1">
    <source>
        <dbReference type="EMBL" id="GLQ18836.1"/>
    </source>
</evidence>